<organism evidence="2 3">
    <name type="scientific">Thalassospira lucentensis</name>
    <dbReference type="NCBI Taxonomy" id="168935"/>
    <lineage>
        <taxon>Bacteria</taxon>
        <taxon>Pseudomonadati</taxon>
        <taxon>Pseudomonadota</taxon>
        <taxon>Alphaproteobacteria</taxon>
        <taxon>Rhodospirillales</taxon>
        <taxon>Thalassospiraceae</taxon>
        <taxon>Thalassospira</taxon>
    </lineage>
</organism>
<feature type="transmembrane region" description="Helical" evidence="1">
    <location>
        <begin position="31"/>
        <end position="53"/>
    </location>
</feature>
<feature type="transmembrane region" description="Helical" evidence="1">
    <location>
        <begin position="245"/>
        <end position="264"/>
    </location>
</feature>
<dbReference type="EMBL" id="LPVY01000008">
    <property type="protein sequence ID" value="KZB65714.1"/>
    <property type="molecule type" value="Genomic_DNA"/>
</dbReference>
<keyword evidence="1" id="KW-0812">Transmembrane</keyword>
<protein>
    <recommendedName>
        <fullName evidence="4">DUF4153 domain-containing protein</fullName>
    </recommendedName>
</protein>
<feature type="transmembrane region" description="Helical" evidence="1">
    <location>
        <begin position="347"/>
        <end position="367"/>
    </location>
</feature>
<feature type="transmembrane region" description="Helical" evidence="1">
    <location>
        <begin position="315"/>
        <end position="335"/>
    </location>
</feature>
<feature type="transmembrane region" description="Helical" evidence="1">
    <location>
        <begin position="91"/>
        <end position="112"/>
    </location>
</feature>
<dbReference type="OrthoDB" id="7402611at2"/>
<feature type="transmembrane region" description="Helical" evidence="1">
    <location>
        <begin position="176"/>
        <end position="194"/>
    </location>
</feature>
<evidence type="ECO:0000313" key="2">
    <source>
        <dbReference type="EMBL" id="KZB65714.1"/>
    </source>
</evidence>
<proteinExistence type="predicted"/>
<keyword evidence="1" id="KW-1133">Transmembrane helix</keyword>
<dbReference type="RefSeq" id="WP_062951145.1">
    <property type="nucleotide sequence ID" value="NZ_LPVY01000008.1"/>
</dbReference>
<name>A0A154L6E3_9PROT</name>
<comment type="caution">
    <text evidence="2">The sequence shown here is derived from an EMBL/GenBank/DDBJ whole genome shotgun (WGS) entry which is preliminary data.</text>
</comment>
<feature type="transmembrane region" description="Helical" evidence="1">
    <location>
        <begin position="285"/>
        <end position="303"/>
    </location>
</feature>
<accession>A0A154L6E3</accession>
<evidence type="ECO:0008006" key="4">
    <source>
        <dbReference type="Google" id="ProtNLM"/>
    </source>
</evidence>
<evidence type="ECO:0000313" key="3">
    <source>
        <dbReference type="Proteomes" id="UP000076335"/>
    </source>
</evidence>
<evidence type="ECO:0000256" key="1">
    <source>
        <dbReference type="SAM" id="Phobius"/>
    </source>
</evidence>
<dbReference type="AlphaFoldDB" id="A0A154L6E3"/>
<feature type="transmembrane region" description="Helical" evidence="1">
    <location>
        <begin position="60"/>
        <end position="79"/>
    </location>
</feature>
<reference evidence="2 3" key="1">
    <citation type="submission" date="2015-12" db="EMBL/GenBank/DDBJ databases">
        <title>Genome sequence of Thalassospira lucentensis MCCC 1A02072.</title>
        <authorList>
            <person name="Lu L."/>
            <person name="Lai Q."/>
            <person name="Shao Z."/>
            <person name="Qian P."/>
        </authorList>
    </citation>
    <scope>NUCLEOTIDE SEQUENCE [LARGE SCALE GENOMIC DNA]</scope>
    <source>
        <strain evidence="2 3">MCCC 1A02072</strain>
    </source>
</reference>
<gene>
    <name evidence="2" type="ORF">AUP42_17225</name>
</gene>
<keyword evidence="1" id="KW-0472">Membrane</keyword>
<feature type="transmembrane region" description="Helical" evidence="1">
    <location>
        <begin position="133"/>
        <end position="164"/>
    </location>
</feature>
<dbReference type="Proteomes" id="UP000076335">
    <property type="component" value="Unassembled WGS sequence"/>
</dbReference>
<feature type="transmembrane region" description="Helical" evidence="1">
    <location>
        <begin position="7"/>
        <end position="25"/>
    </location>
</feature>
<feature type="transmembrane region" description="Helical" evidence="1">
    <location>
        <begin position="214"/>
        <end position="233"/>
    </location>
</feature>
<sequence>MKKAHWLFPLSGAAYGLAFWYLIDYRWEDNYLLASLMTFIAGLAYCSWFAIGVRRLRDDLAVTLVLPLLAALQVLAFQYLVGFEHTDETVIFGLLACQALWVGVAVGIWRIWGPLQTTVLPNYPDRAALVPEIWSIKLALAFGLVGVGVFWPVFYALCSLLILVGIDQIWELISEAYVALPLSGAAFATGILIAREKSGLLIPVRQVIGGMFRILYPIQASGLFLFLVAAALGGWEVLLDQDFGVWWTVMAAAAGLSYLLFGAVQAGEGTTLFGRIGDRVFRFTLWMAPIFALIAMATIYIRVREYGLTPSRVYAIWAAVFVLMATIWLSVAAFGRRQSTPVSLRRAFGHIAICGALTAFIMHLPFLDPVSISARNQQSRLSSMTDWDTADLAFIARNLGMPGEEALAELGSANPDVVPPLAELRSYFDPDGDRMKAGIDNIPVYPSQHQIPQEAVKTLLEGPLEYDRRFCRQAGSGTGTPNQCALLMVDLDGDGMEEAAFFTTRDYVDVYRYGPDDAAWQVAASFFHDQSEIDHEEMLRDLANGNFEIVSPRYSDLLIGGARWGQYR</sequence>